<dbReference type="PANTHER" id="PTHR39069:SF8">
    <property type="entry name" value="FI17111P1"/>
    <property type="match status" value="1"/>
</dbReference>
<proteinExistence type="predicted"/>
<protein>
    <recommendedName>
        <fullName evidence="2">EB domain-containing protein</fullName>
    </recommendedName>
</protein>
<feature type="domain" description="EB" evidence="2">
    <location>
        <begin position="145"/>
        <end position="190"/>
    </location>
</feature>
<dbReference type="OrthoDB" id="5912242at2759"/>
<evidence type="ECO:0000313" key="4">
    <source>
        <dbReference type="Proteomes" id="UP001153709"/>
    </source>
</evidence>
<feature type="chain" id="PRO_5040408838" description="EB domain-containing protein" evidence="1">
    <location>
        <begin position="27"/>
        <end position="317"/>
    </location>
</feature>
<evidence type="ECO:0000256" key="1">
    <source>
        <dbReference type="SAM" id="SignalP"/>
    </source>
</evidence>
<evidence type="ECO:0000259" key="2">
    <source>
        <dbReference type="Pfam" id="PF01683"/>
    </source>
</evidence>
<keyword evidence="4" id="KW-1185">Reference proteome</keyword>
<dbReference type="Pfam" id="PF01683">
    <property type="entry name" value="EB"/>
    <property type="match status" value="2"/>
</dbReference>
<keyword evidence="1" id="KW-0732">Signal</keyword>
<feature type="domain" description="EB" evidence="2">
    <location>
        <begin position="242"/>
        <end position="291"/>
    </location>
</feature>
<dbReference type="PANTHER" id="PTHR39069">
    <property type="entry name" value="ECDYSONE-INDUCIBLE GENE E1, ISOFORM A"/>
    <property type="match status" value="1"/>
</dbReference>
<evidence type="ECO:0000313" key="3">
    <source>
        <dbReference type="EMBL" id="CAH1281854.1"/>
    </source>
</evidence>
<feature type="signal peptide" evidence="1">
    <location>
        <begin position="1"/>
        <end position="26"/>
    </location>
</feature>
<accession>A0A9P0GZK8</accession>
<organism evidence="3 4">
    <name type="scientific">Diabrotica balteata</name>
    <name type="common">Banded cucumber beetle</name>
    <dbReference type="NCBI Taxonomy" id="107213"/>
    <lineage>
        <taxon>Eukaryota</taxon>
        <taxon>Metazoa</taxon>
        <taxon>Ecdysozoa</taxon>
        <taxon>Arthropoda</taxon>
        <taxon>Hexapoda</taxon>
        <taxon>Insecta</taxon>
        <taxon>Pterygota</taxon>
        <taxon>Neoptera</taxon>
        <taxon>Endopterygota</taxon>
        <taxon>Coleoptera</taxon>
        <taxon>Polyphaga</taxon>
        <taxon>Cucujiformia</taxon>
        <taxon>Chrysomeloidea</taxon>
        <taxon>Chrysomelidae</taxon>
        <taxon>Galerucinae</taxon>
        <taxon>Diabroticina</taxon>
        <taxon>Diabroticites</taxon>
        <taxon>Diabrotica</taxon>
    </lineage>
</organism>
<gene>
    <name evidence="3" type="ORF">DIABBA_LOCUS9552</name>
</gene>
<name>A0A9P0GZK8_DIABA</name>
<dbReference type="AlphaFoldDB" id="A0A9P0GZK8"/>
<reference evidence="3" key="1">
    <citation type="submission" date="2022-01" db="EMBL/GenBank/DDBJ databases">
        <authorList>
            <person name="King R."/>
        </authorList>
    </citation>
    <scope>NUCLEOTIDE SEQUENCE</scope>
</reference>
<dbReference type="InterPro" id="IPR006149">
    <property type="entry name" value="EB_dom"/>
</dbReference>
<sequence>MCHIDYFKTFLFLSLLVSCIISAISAKKGLIPCETDEDCPQLQNSTCDKSFGVCQCNGTRMCNIKKTKVVTKIGGECQSTEDCNIDSAECINSKCDCKKEYVKSTDGKKCLLVSEGINGKCEDSVQCYTKTPNTVCTDNKCVCEGMHEYEGKCYKSVDLGQACESNPECINKFSSCKNSVCTCNDKYVASLKNESTCLLKAENNNSPCVDDIQCTSTLGKSSQCEDSVCKCKTFFHYKEKLNKCVENIQLGNHCVIHSECHDPYPEKENRLECVAGVCECRSSFTEQDGICVENSSTRVASAIFILISIYTTLTIFN</sequence>
<dbReference type="EMBL" id="OU898281">
    <property type="protein sequence ID" value="CAH1281854.1"/>
    <property type="molecule type" value="Genomic_DNA"/>
</dbReference>
<dbReference type="Proteomes" id="UP001153709">
    <property type="component" value="Chromosome 6"/>
</dbReference>